<evidence type="ECO:0000313" key="10">
    <source>
        <dbReference type="EMBL" id="KAF6032116.1"/>
    </source>
</evidence>
<dbReference type="InterPro" id="IPR004227">
    <property type="entry name" value="Formiminotransferase_cat"/>
</dbReference>
<comment type="pathway">
    <text evidence="2">Amino-acid degradation; L-histidine degradation into L-glutamate; L-glutamate from N-formimidoyl-L-glutamate (transferase route): step 1/1.</text>
</comment>
<evidence type="ECO:0000256" key="4">
    <source>
        <dbReference type="ARBA" id="ARBA00022490"/>
    </source>
</evidence>
<dbReference type="Gene3D" id="3.30.70.670">
    <property type="entry name" value="Formiminotransferase, C-terminal subdomain"/>
    <property type="match status" value="1"/>
</dbReference>
<dbReference type="GO" id="GO:0019557">
    <property type="term" value="P:L-histidine catabolic process to glutamate and formate"/>
    <property type="evidence" value="ECO:0007669"/>
    <property type="project" value="UniProtKB-UniPathway"/>
</dbReference>
<evidence type="ECO:0000256" key="5">
    <source>
        <dbReference type="ARBA" id="ARBA00022679"/>
    </source>
</evidence>
<dbReference type="AlphaFoldDB" id="A0A7J7K3H2"/>
<dbReference type="OrthoDB" id="48036at2759"/>
<evidence type="ECO:0000259" key="8">
    <source>
        <dbReference type="SMART" id="SM01221"/>
    </source>
</evidence>
<evidence type="ECO:0000256" key="7">
    <source>
        <dbReference type="ARBA" id="ARBA00022954"/>
    </source>
</evidence>
<reference evidence="10" key="1">
    <citation type="submission" date="2020-06" db="EMBL/GenBank/DDBJ databases">
        <title>Draft genome of Bugula neritina, a colonial animal packing powerful symbionts and potential medicines.</title>
        <authorList>
            <person name="Rayko M."/>
        </authorList>
    </citation>
    <scope>NUCLEOTIDE SEQUENCE [LARGE SCALE GENOMIC DNA]</scope>
    <source>
        <strain evidence="10">Kwan_BN1</strain>
    </source>
</reference>
<evidence type="ECO:0000259" key="9">
    <source>
        <dbReference type="SMART" id="SM01222"/>
    </source>
</evidence>
<dbReference type="FunFam" id="3.30.990.10:FF:000001">
    <property type="entry name" value="Formimidoyltransferase cyclodeaminase"/>
    <property type="match status" value="1"/>
</dbReference>
<feature type="domain" description="Formiminotransferase C-terminal subdomain" evidence="8">
    <location>
        <begin position="181"/>
        <end position="274"/>
    </location>
</feature>
<accession>A0A7J7K3H2</accession>
<proteinExistence type="predicted"/>
<dbReference type="GO" id="GO:0030409">
    <property type="term" value="F:glutamate formimidoyltransferase activity"/>
    <property type="evidence" value="ECO:0007669"/>
    <property type="project" value="UniProtKB-EC"/>
</dbReference>
<organism evidence="10 11">
    <name type="scientific">Bugula neritina</name>
    <name type="common">Brown bryozoan</name>
    <name type="synonym">Sertularia neritina</name>
    <dbReference type="NCBI Taxonomy" id="10212"/>
    <lineage>
        <taxon>Eukaryota</taxon>
        <taxon>Metazoa</taxon>
        <taxon>Spiralia</taxon>
        <taxon>Lophotrochozoa</taxon>
        <taxon>Bryozoa</taxon>
        <taxon>Gymnolaemata</taxon>
        <taxon>Cheilostomatida</taxon>
        <taxon>Flustrina</taxon>
        <taxon>Buguloidea</taxon>
        <taxon>Bugulidae</taxon>
        <taxon>Bugula</taxon>
    </lineage>
</organism>
<dbReference type="SUPFAM" id="SSF55116">
    <property type="entry name" value="Formiminotransferase domain of formiminotransferase-cyclodeaminase"/>
    <property type="match status" value="2"/>
</dbReference>
<dbReference type="InterPro" id="IPR037064">
    <property type="entry name" value="Formiminotransferase_N_sf"/>
</dbReference>
<protein>
    <recommendedName>
        <fullName evidence="3">glutamate formimidoyltransferase</fullName>
        <ecNumber evidence="3">2.1.2.5</ecNumber>
    </recommendedName>
</protein>
<keyword evidence="4" id="KW-0963">Cytoplasm</keyword>
<dbReference type="UniPathway" id="UPA00379">
    <property type="reaction ID" value="UER00555"/>
</dbReference>
<evidence type="ECO:0000256" key="6">
    <source>
        <dbReference type="ARBA" id="ARBA00022808"/>
    </source>
</evidence>
<dbReference type="EC" id="2.1.2.5" evidence="3"/>
<dbReference type="SMART" id="SM01222">
    <property type="entry name" value="FTCD_N"/>
    <property type="match status" value="1"/>
</dbReference>
<dbReference type="InterPro" id="IPR013802">
    <property type="entry name" value="Formiminotransferase_C"/>
</dbReference>
<sequence>MPRIVECVPNFSEGHSKEVIEGIAKAIVTTPGCSLLDVDPGPSTNRTVYTFVGSPEDVVKGALAGAMAAAQLIDMAHHRGEHPRIGALDVCPFVPVQEVSMAECVDCANKFASALAETLNVPVFLYGHASTQDHRKTVPQIRSGEYESLEEKLKQPEWAPDYGPAEFIPSWGATIVGARNFLIAYNVNVLGTKEQAHRIALNIREQGRGQDQPGRLKNVQAIGWYLQEANLAQVSINVTNVATTPIHIVYEECLKDAKHTFYTVLRQGTLTSYMFLIALMYYTCN</sequence>
<keyword evidence="7" id="KW-0290">Folate-binding</keyword>
<dbReference type="Proteomes" id="UP000593567">
    <property type="component" value="Unassembled WGS sequence"/>
</dbReference>
<evidence type="ECO:0000256" key="1">
    <source>
        <dbReference type="ARBA" id="ARBA00004496"/>
    </source>
</evidence>
<dbReference type="EMBL" id="VXIV02001535">
    <property type="protein sequence ID" value="KAF6032116.1"/>
    <property type="molecule type" value="Genomic_DNA"/>
</dbReference>
<comment type="subcellular location">
    <subcellularLocation>
        <location evidence="1">Cytoplasm</location>
    </subcellularLocation>
</comment>
<keyword evidence="11" id="KW-1185">Reference proteome</keyword>
<dbReference type="PANTHER" id="PTHR12234">
    <property type="entry name" value="FORMIMINOTRANSFERASE-CYCLODEAMINASE"/>
    <property type="match status" value="1"/>
</dbReference>
<keyword evidence="5" id="KW-0808">Transferase</keyword>
<dbReference type="InterPro" id="IPR051623">
    <property type="entry name" value="FTCD"/>
</dbReference>
<evidence type="ECO:0000256" key="2">
    <source>
        <dbReference type="ARBA" id="ARBA00005082"/>
    </source>
</evidence>
<evidence type="ECO:0000256" key="3">
    <source>
        <dbReference type="ARBA" id="ARBA00012252"/>
    </source>
</evidence>
<dbReference type="GO" id="GO:0019556">
    <property type="term" value="P:L-histidine catabolic process to glutamate and formamide"/>
    <property type="evidence" value="ECO:0007669"/>
    <property type="project" value="UniProtKB-UniPathway"/>
</dbReference>
<dbReference type="Gene3D" id="3.30.990.10">
    <property type="entry name" value="Formiminotransferase, N-terminal subdomain"/>
    <property type="match status" value="1"/>
</dbReference>
<dbReference type="InterPro" id="IPR022384">
    <property type="entry name" value="FormiminoTrfase_cat_dom_sf"/>
</dbReference>
<dbReference type="Pfam" id="PF07837">
    <property type="entry name" value="FTCD_N"/>
    <property type="match status" value="1"/>
</dbReference>
<comment type="caution">
    <text evidence="10">The sequence shown here is derived from an EMBL/GenBank/DDBJ whole genome shotgun (WGS) entry which is preliminary data.</text>
</comment>
<dbReference type="GO" id="GO:0005737">
    <property type="term" value="C:cytoplasm"/>
    <property type="evidence" value="ECO:0007669"/>
    <property type="project" value="UniProtKB-SubCell"/>
</dbReference>
<feature type="domain" description="Formiminotransferase N-terminal subdomain" evidence="9">
    <location>
        <begin position="3"/>
        <end position="180"/>
    </location>
</feature>
<keyword evidence="6" id="KW-0369">Histidine metabolism</keyword>
<dbReference type="Pfam" id="PF02971">
    <property type="entry name" value="FTCD"/>
    <property type="match status" value="1"/>
</dbReference>
<evidence type="ECO:0000313" key="11">
    <source>
        <dbReference type="Proteomes" id="UP000593567"/>
    </source>
</evidence>
<dbReference type="PANTHER" id="PTHR12234:SF0">
    <property type="entry name" value="FORMIMIDOYLTRANSFERASE-CYCLODEAMINASE"/>
    <property type="match status" value="1"/>
</dbReference>
<name>A0A7J7K3H2_BUGNE</name>
<dbReference type="InterPro" id="IPR012886">
    <property type="entry name" value="Formiminotransferase_N"/>
</dbReference>
<dbReference type="GO" id="GO:0005542">
    <property type="term" value="F:folic acid binding"/>
    <property type="evidence" value="ECO:0007669"/>
    <property type="project" value="UniProtKB-KW"/>
</dbReference>
<dbReference type="SMART" id="SM01221">
    <property type="entry name" value="FTCD"/>
    <property type="match status" value="1"/>
</dbReference>
<gene>
    <name evidence="10" type="ORF">EB796_009616</name>
</gene>
<dbReference type="InterPro" id="IPR037070">
    <property type="entry name" value="Formiminotransferase_C_sf"/>
</dbReference>
<dbReference type="NCBIfam" id="TIGR02024">
    <property type="entry name" value="FtcD"/>
    <property type="match status" value="1"/>
</dbReference>